<sequence>MTIELNGYVHPDYENVAEVFQKTARETGGSALSIRVEGETVMDLWQGTADEESGRPWTSDTPVVVFSATKGLVAILVAQLVEEGLLELDAPVARYWPEFARAGKEAVTVRQLLAHRAGLAAPVVDIDLDTALDWDAVTGLLAAQEPLWQPGTAYGYHALTYGWLAGELVRRLTGRSVGEALQDRIAGPLHADAWIGLPESREGDVARLHAGRSLLVPPPSGAPGPSGEDARWISRAMTLGAAFPAELVVRGRGFDDPQVHRAEVPGAGGIATARALAAIWSATVVETEGVRLLNPAVIADMTEVQSEGQPVWWLPGPYPRWGTGFMLTSDVREFLSAHSFGHDGAGGQVAFADSEARVGFGYITNHFEVAQDERGTELVRALRRALA</sequence>
<gene>
    <name evidence="2" type="ORF">J5V96_04115</name>
</gene>
<keyword evidence="3" id="KW-1185">Reference proteome</keyword>
<evidence type="ECO:0000313" key="2">
    <source>
        <dbReference type="EMBL" id="MBO3662694.1"/>
    </source>
</evidence>
<comment type="caution">
    <text evidence="2">The sequence shown here is derived from an EMBL/GenBank/DDBJ whole genome shotgun (WGS) entry which is preliminary data.</text>
</comment>
<accession>A0A939QHD2</accession>
<dbReference type="InterPro" id="IPR001466">
    <property type="entry name" value="Beta-lactam-related"/>
</dbReference>
<dbReference type="InterPro" id="IPR012338">
    <property type="entry name" value="Beta-lactam/transpept-like"/>
</dbReference>
<dbReference type="SUPFAM" id="SSF56601">
    <property type="entry name" value="beta-lactamase/transpeptidase-like"/>
    <property type="match status" value="1"/>
</dbReference>
<dbReference type="InterPro" id="IPR052907">
    <property type="entry name" value="Beta-lactamase/esterase"/>
</dbReference>
<name>A0A939QHD2_9MICO</name>
<protein>
    <submittedName>
        <fullName evidence="2">Beta-lactamase family protein</fullName>
    </submittedName>
</protein>
<dbReference type="PANTHER" id="PTHR43319">
    <property type="entry name" value="BETA-LACTAMASE-RELATED"/>
    <property type="match status" value="1"/>
</dbReference>
<evidence type="ECO:0000259" key="1">
    <source>
        <dbReference type="Pfam" id="PF00144"/>
    </source>
</evidence>
<feature type="domain" description="Beta-lactamase-related" evidence="1">
    <location>
        <begin position="25"/>
        <end position="377"/>
    </location>
</feature>
<dbReference type="Gene3D" id="3.40.710.10">
    <property type="entry name" value="DD-peptidase/beta-lactamase superfamily"/>
    <property type="match status" value="1"/>
</dbReference>
<organism evidence="2 3">
    <name type="scientific">Microbacterium stercoris</name>
    <dbReference type="NCBI Taxonomy" id="2820289"/>
    <lineage>
        <taxon>Bacteria</taxon>
        <taxon>Bacillati</taxon>
        <taxon>Actinomycetota</taxon>
        <taxon>Actinomycetes</taxon>
        <taxon>Micrococcales</taxon>
        <taxon>Microbacteriaceae</taxon>
        <taxon>Microbacterium</taxon>
    </lineage>
</organism>
<dbReference type="AlphaFoldDB" id="A0A939QHD2"/>
<evidence type="ECO:0000313" key="3">
    <source>
        <dbReference type="Proteomes" id="UP000680132"/>
    </source>
</evidence>
<dbReference type="RefSeq" id="WP_208500377.1">
    <property type="nucleotide sequence ID" value="NZ_JAGFOA010000001.1"/>
</dbReference>
<dbReference type="PANTHER" id="PTHR43319:SF3">
    <property type="entry name" value="BETA-LACTAMASE-RELATED DOMAIN-CONTAINING PROTEIN"/>
    <property type="match status" value="1"/>
</dbReference>
<dbReference type="EMBL" id="JAGFOA010000001">
    <property type="protein sequence ID" value="MBO3662694.1"/>
    <property type="molecule type" value="Genomic_DNA"/>
</dbReference>
<reference evidence="2" key="1">
    <citation type="submission" date="2021-03" db="EMBL/GenBank/DDBJ databases">
        <title>Microbacterium sp. nov., a novel actinobacterium isolated from cow dung.</title>
        <authorList>
            <person name="Zhang L."/>
        </authorList>
    </citation>
    <scope>NUCLEOTIDE SEQUENCE</scope>
    <source>
        <strain evidence="2">NEAU-LLB</strain>
    </source>
</reference>
<proteinExistence type="predicted"/>
<dbReference type="Pfam" id="PF00144">
    <property type="entry name" value="Beta-lactamase"/>
    <property type="match status" value="1"/>
</dbReference>
<dbReference type="Proteomes" id="UP000680132">
    <property type="component" value="Unassembled WGS sequence"/>
</dbReference>